<dbReference type="eggNOG" id="ENOG502ZI9G">
    <property type="taxonomic scope" value="Bacteria"/>
</dbReference>
<dbReference type="AlphaFoldDB" id="Q01NT1"/>
<dbReference type="SUPFAM" id="SSF69304">
    <property type="entry name" value="Tricorn protease N-terminal domain"/>
    <property type="match status" value="1"/>
</dbReference>
<dbReference type="EMBL" id="CP000473">
    <property type="protein sequence ID" value="ABJ88689.1"/>
    <property type="molecule type" value="Genomic_DNA"/>
</dbReference>
<evidence type="ECO:0008006" key="2">
    <source>
        <dbReference type="Google" id="ProtNLM"/>
    </source>
</evidence>
<dbReference type="KEGG" id="sus:Acid_7791"/>
<evidence type="ECO:0000313" key="1">
    <source>
        <dbReference type="EMBL" id="ABJ88689.1"/>
    </source>
</evidence>
<dbReference type="HOGENOM" id="CLU_1073252_0_0_0"/>
<protein>
    <recommendedName>
        <fullName evidence="2">Translocation protein TolB</fullName>
    </recommendedName>
</protein>
<dbReference type="InParanoid" id="Q01NT1"/>
<dbReference type="STRING" id="234267.Acid_7791"/>
<sequence precursor="true">MIYALLLLLSAFPLSAQVIFSRRIYQETGRTHQQLWNWNPADNTLRQLSDSPRDHLDPSCSGSGIHFVSPSESPLKDNLWNFDRAGSKETLLGPLPPDANDKTRTLPGCDVSAVRGPLYACARRGELSITRGGVELGRLAPGTSDLPIEALSWSPTGKWLLVGTLGVNTNSTSPQSDLFVVEVPAMKLVKAASGNAAAWLPSRDRFFYTTPREMANLPGARRPRGVWVEQLMLFDPQTGKSAAITSGLTNNVQPVVCGK</sequence>
<reference evidence="1" key="1">
    <citation type="submission" date="2006-10" db="EMBL/GenBank/DDBJ databases">
        <title>Complete sequence of Solibacter usitatus Ellin6076.</title>
        <authorList>
            <consortium name="US DOE Joint Genome Institute"/>
            <person name="Copeland A."/>
            <person name="Lucas S."/>
            <person name="Lapidus A."/>
            <person name="Barry K."/>
            <person name="Detter J.C."/>
            <person name="Glavina del Rio T."/>
            <person name="Hammon N."/>
            <person name="Israni S."/>
            <person name="Dalin E."/>
            <person name="Tice H."/>
            <person name="Pitluck S."/>
            <person name="Thompson L.S."/>
            <person name="Brettin T."/>
            <person name="Bruce D."/>
            <person name="Han C."/>
            <person name="Tapia R."/>
            <person name="Gilna P."/>
            <person name="Schmutz J."/>
            <person name="Larimer F."/>
            <person name="Land M."/>
            <person name="Hauser L."/>
            <person name="Kyrpides N."/>
            <person name="Mikhailova N."/>
            <person name="Janssen P.H."/>
            <person name="Kuske C.R."/>
            <person name="Richardson P."/>
        </authorList>
    </citation>
    <scope>NUCLEOTIDE SEQUENCE</scope>
    <source>
        <strain evidence="1">Ellin6076</strain>
    </source>
</reference>
<accession>Q01NT1</accession>
<gene>
    <name evidence="1" type="ordered locus">Acid_7791</name>
</gene>
<organism evidence="1">
    <name type="scientific">Solibacter usitatus (strain Ellin6076)</name>
    <dbReference type="NCBI Taxonomy" id="234267"/>
    <lineage>
        <taxon>Bacteria</taxon>
        <taxon>Pseudomonadati</taxon>
        <taxon>Acidobacteriota</taxon>
        <taxon>Terriglobia</taxon>
        <taxon>Bryobacterales</taxon>
        <taxon>Solibacteraceae</taxon>
        <taxon>Candidatus Solibacter</taxon>
    </lineage>
</organism>
<proteinExistence type="predicted"/>
<name>Q01NT1_SOLUE</name>